<dbReference type="STRING" id="1122133.SAMN02745157_3823"/>
<keyword evidence="8" id="KW-1278">Translocase</keyword>
<reference evidence="11 12" key="1">
    <citation type="submission" date="2016-11" db="EMBL/GenBank/DDBJ databases">
        <authorList>
            <person name="Jaros S."/>
            <person name="Januszkiewicz K."/>
            <person name="Wedrychowicz H."/>
        </authorList>
    </citation>
    <scope>NUCLEOTIDE SEQUENCE [LARGE SCALE GENOMIC DNA]</scope>
    <source>
        <strain evidence="11 12">DSM 19436</strain>
    </source>
</reference>
<evidence type="ECO:0000256" key="5">
    <source>
        <dbReference type="ARBA" id="ARBA00022519"/>
    </source>
</evidence>
<keyword evidence="9" id="KW-0472">Membrane</keyword>
<dbReference type="GO" id="GO:0015833">
    <property type="term" value="P:peptide transport"/>
    <property type="evidence" value="ECO:0007669"/>
    <property type="project" value="InterPro"/>
</dbReference>
<dbReference type="InterPro" id="IPR017871">
    <property type="entry name" value="ABC_transporter-like_CS"/>
</dbReference>
<name>A0A1M5IBB9_9HYPH</name>
<evidence type="ECO:0000259" key="10">
    <source>
        <dbReference type="PROSITE" id="PS50893"/>
    </source>
</evidence>
<evidence type="ECO:0000256" key="1">
    <source>
        <dbReference type="ARBA" id="ARBA00004417"/>
    </source>
</evidence>
<dbReference type="SUPFAM" id="SSF52540">
    <property type="entry name" value="P-loop containing nucleoside triphosphate hydrolases"/>
    <property type="match status" value="1"/>
</dbReference>
<dbReference type="GO" id="GO:0005886">
    <property type="term" value="C:plasma membrane"/>
    <property type="evidence" value="ECO:0007669"/>
    <property type="project" value="UniProtKB-SubCell"/>
</dbReference>
<dbReference type="SMART" id="SM00382">
    <property type="entry name" value="AAA"/>
    <property type="match status" value="1"/>
</dbReference>
<evidence type="ECO:0000256" key="9">
    <source>
        <dbReference type="ARBA" id="ARBA00023136"/>
    </source>
</evidence>
<dbReference type="Gene3D" id="3.40.50.300">
    <property type="entry name" value="P-loop containing nucleotide triphosphate hydrolases"/>
    <property type="match status" value="1"/>
</dbReference>
<keyword evidence="6" id="KW-0547">Nucleotide-binding</keyword>
<evidence type="ECO:0000256" key="6">
    <source>
        <dbReference type="ARBA" id="ARBA00022741"/>
    </source>
</evidence>
<dbReference type="InterPro" id="IPR013563">
    <property type="entry name" value="Oligopep_ABC_C"/>
</dbReference>
<comment type="subcellular location">
    <subcellularLocation>
        <location evidence="1">Cell inner membrane</location>
        <topology evidence="1">Peripheral membrane protein</topology>
    </subcellularLocation>
</comment>
<dbReference type="PANTHER" id="PTHR43297">
    <property type="entry name" value="OLIGOPEPTIDE TRANSPORT ATP-BINDING PROTEIN APPD"/>
    <property type="match status" value="1"/>
</dbReference>
<dbReference type="InterPro" id="IPR003593">
    <property type="entry name" value="AAA+_ATPase"/>
</dbReference>
<comment type="similarity">
    <text evidence="2">Belongs to the ABC transporter superfamily.</text>
</comment>
<evidence type="ECO:0000256" key="3">
    <source>
        <dbReference type="ARBA" id="ARBA00022448"/>
    </source>
</evidence>
<keyword evidence="4" id="KW-1003">Cell membrane</keyword>
<evidence type="ECO:0000256" key="8">
    <source>
        <dbReference type="ARBA" id="ARBA00022967"/>
    </source>
</evidence>
<dbReference type="PROSITE" id="PS00211">
    <property type="entry name" value="ABC_TRANSPORTER_1"/>
    <property type="match status" value="1"/>
</dbReference>
<keyword evidence="5" id="KW-0997">Cell inner membrane</keyword>
<dbReference type="AlphaFoldDB" id="A0A1M5IBB9"/>
<dbReference type="PANTHER" id="PTHR43297:SF14">
    <property type="entry name" value="ATPASE AAA-TYPE CORE DOMAIN-CONTAINING PROTEIN"/>
    <property type="match status" value="1"/>
</dbReference>
<evidence type="ECO:0000256" key="2">
    <source>
        <dbReference type="ARBA" id="ARBA00005417"/>
    </source>
</evidence>
<evidence type="ECO:0000313" key="12">
    <source>
        <dbReference type="Proteomes" id="UP000184485"/>
    </source>
</evidence>
<dbReference type="Pfam" id="PF08352">
    <property type="entry name" value="oligo_HPY"/>
    <property type="match status" value="1"/>
</dbReference>
<dbReference type="EMBL" id="FQUP01000004">
    <property type="protein sequence ID" value="SHG25369.1"/>
    <property type="molecule type" value="Genomic_DNA"/>
</dbReference>
<dbReference type="Pfam" id="PF00005">
    <property type="entry name" value="ABC_tran"/>
    <property type="match status" value="1"/>
</dbReference>
<dbReference type="CDD" id="cd03257">
    <property type="entry name" value="ABC_NikE_OppD_transporters"/>
    <property type="match status" value="1"/>
</dbReference>
<gene>
    <name evidence="11" type="ORF">SAMN02745157_3823</name>
</gene>
<feature type="domain" description="ABC transporter" evidence="10">
    <location>
        <begin position="9"/>
        <end position="254"/>
    </location>
</feature>
<keyword evidence="3" id="KW-0813">Transport</keyword>
<dbReference type="GO" id="GO:0005524">
    <property type="term" value="F:ATP binding"/>
    <property type="evidence" value="ECO:0007669"/>
    <property type="project" value="UniProtKB-KW"/>
</dbReference>
<proteinExistence type="inferred from homology"/>
<sequence length="321" mass="34769">MSDPALFEMRDLTIETVRDGHRRRIVEGMSLSVRHGEIYGLVGESGSGKSISMMASVGLAAASLDITAGDVSFAGRRFAASDRRGLRSNLSHGVSLLFQNAKGALSPFLTTGAQVERVLAGRLPKSTCRREAIELFRVCGLNHADLADKYPHQISGGQAQRVAMACALATEPRLLIADEPTTALDVTTERELLRFLTRLCRERDLAIVLIAHNLSLVAEYCSGLTILHAGQIVERGPLASVFAEPLHPYTRGLIAAVPDVDAPHELEPLAGSVWGGRSDIERCRFSHRCPFAQPDCEAGVPALLPRAGHEVRCILYREDAT</sequence>
<protein>
    <submittedName>
        <fullName evidence="11">Peptide/nickel transport system ATP-binding protein</fullName>
    </submittedName>
</protein>
<organism evidence="11 12">
    <name type="scientific">Kaistia soli DSM 19436</name>
    <dbReference type="NCBI Taxonomy" id="1122133"/>
    <lineage>
        <taxon>Bacteria</taxon>
        <taxon>Pseudomonadati</taxon>
        <taxon>Pseudomonadota</taxon>
        <taxon>Alphaproteobacteria</taxon>
        <taxon>Hyphomicrobiales</taxon>
        <taxon>Kaistiaceae</taxon>
        <taxon>Kaistia</taxon>
    </lineage>
</organism>
<accession>A0A1M5IBB9</accession>
<dbReference type="NCBIfam" id="TIGR01727">
    <property type="entry name" value="oligo_HPY"/>
    <property type="match status" value="1"/>
</dbReference>
<evidence type="ECO:0000256" key="7">
    <source>
        <dbReference type="ARBA" id="ARBA00022840"/>
    </source>
</evidence>
<evidence type="ECO:0000256" key="4">
    <source>
        <dbReference type="ARBA" id="ARBA00022475"/>
    </source>
</evidence>
<dbReference type="InterPro" id="IPR003439">
    <property type="entry name" value="ABC_transporter-like_ATP-bd"/>
</dbReference>
<dbReference type="InterPro" id="IPR027417">
    <property type="entry name" value="P-loop_NTPase"/>
</dbReference>
<dbReference type="GO" id="GO:0016887">
    <property type="term" value="F:ATP hydrolysis activity"/>
    <property type="evidence" value="ECO:0007669"/>
    <property type="project" value="InterPro"/>
</dbReference>
<dbReference type="InterPro" id="IPR050388">
    <property type="entry name" value="ABC_Ni/Peptide_Import"/>
</dbReference>
<evidence type="ECO:0000313" key="11">
    <source>
        <dbReference type="EMBL" id="SHG25369.1"/>
    </source>
</evidence>
<dbReference type="RefSeq" id="WP_073055990.1">
    <property type="nucleotide sequence ID" value="NZ_FQUP01000004.1"/>
</dbReference>
<keyword evidence="12" id="KW-1185">Reference proteome</keyword>
<dbReference type="Proteomes" id="UP000184485">
    <property type="component" value="Unassembled WGS sequence"/>
</dbReference>
<keyword evidence="7 11" id="KW-0067">ATP-binding</keyword>
<dbReference type="PROSITE" id="PS50893">
    <property type="entry name" value="ABC_TRANSPORTER_2"/>
    <property type="match status" value="1"/>
</dbReference>